<name>A0AA47EG07_9CLOT</name>
<feature type="compositionally biased region" description="Polar residues" evidence="1">
    <location>
        <begin position="24"/>
        <end position="35"/>
    </location>
</feature>
<dbReference type="PROSITE" id="PS51257">
    <property type="entry name" value="PROKAR_LIPOPROTEIN"/>
    <property type="match status" value="1"/>
</dbReference>
<proteinExistence type="predicted"/>
<evidence type="ECO:0008006" key="5">
    <source>
        <dbReference type="Google" id="ProtNLM"/>
    </source>
</evidence>
<evidence type="ECO:0000256" key="2">
    <source>
        <dbReference type="SAM" id="SignalP"/>
    </source>
</evidence>
<dbReference type="EMBL" id="CP086239">
    <property type="protein sequence ID" value="WAG58759.1"/>
    <property type="molecule type" value="Genomic_DNA"/>
</dbReference>
<organism evidence="3 4">
    <name type="scientific">Clostridium estertheticum</name>
    <dbReference type="NCBI Taxonomy" id="238834"/>
    <lineage>
        <taxon>Bacteria</taxon>
        <taxon>Bacillati</taxon>
        <taxon>Bacillota</taxon>
        <taxon>Clostridia</taxon>
        <taxon>Eubacteriales</taxon>
        <taxon>Clostridiaceae</taxon>
        <taxon>Clostridium</taxon>
    </lineage>
</organism>
<evidence type="ECO:0000256" key="1">
    <source>
        <dbReference type="SAM" id="MobiDB-lite"/>
    </source>
</evidence>
<accession>A0AA47EG07</accession>
<evidence type="ECO:0000313" key="3">
    <source>
        <dbReference type="EMBL" id="WAG58759.1"/>
    </source>
</evidence>
<reference evidence="3" key="1">
    <citation type="submission" date="2021-11" db="EMBL/GenBank/DDBJ databases">
        <title>Clostridia strains as spoilage organisms.</title>
        <authorList>
            <person name="Wambui J."/>
            <person name="Stevens M.J.A."/>
            <person name="Stephan R."/>
        </authorList>
    </citation>
    <scope>NUCLEOTIDE SEQUENCE</scope>
    <source>
        <strain evidence="3">CF009</strain>
    </source>
</reference>
<dbReference type="Proteomes" id="UP001164733">
    <property type="component" value="Chromosome"/>
</dbReference>
<protein>
    <recommendedName>
        <fullName evidence="5">DUF3298 domain-containing protein</fullName>
    </recommendedName>
</protein>
<gene>
    <name evidence="3" type="ORF">LL038_13950</name>
</gene>
<feature type="region of interest" description="Disordered" evidence="1">
    <location>
        <begin position="24"/>
        <end position="65"/>
    </location>
</feature>
<evidence type="ECO:0000313" key="4">
    <source>
        <dbReference type="Proteomes" id="UP001164733"/>
    </source>
</evidence>
<keyword evidence="2" id="KW-0732">Signal</keyword>
<dbReference type="AlphaFoldDB" id="A0AA47EG07"/>
<feature type="chain" id="PRO_5041327794" description="DUF3298 domain-containing protein" evidence="2">
    <location>
        <begin position="24"/>
        <end position="308"/>
    </location>
</feature>
<dbReference type="RefSeq" id="WP_216121947.1">
    <property type="nucleotide sequence ID" value="NZ_CP086239.1"/>
</dbReference>
<sequence>MRKIILIIMLTTLMTGCSSEKQAITTTKSSSNQEQTKTATTVTTSNPATTANTVTKAQSDKDTNSKSFSSLLENMDITKSLFKKGYYDYEGTINNNIKIQMSIYKQNKEIVGTYFYEKQKKEIKLKGKSDKKDIILYEYDATGKNTGIFVGTMKTVDKIEGKWVSADNKTSYPFTLTLKSNIAANVYGKRYAVALNTKKDKDVEEFVDKIQSYVVNGDKQRLVEQIKYPINAKINGKVVKIQNKDYFIKNYDLIFYPKYKASISNSFTKNLFVNYQGIMFGQDIFNIWINEVTPTGGIPKLMITAINN</sequence>
<feature type="signal peptide" evidence="2">
    <location>
        <begin position="1"/>
        <end position="23"/>
    </location>
</feature>
<feature type="compositionally biased region" description="Low complexity" evidence="1">
    <location>
        <begin position="36"/>
        <end position="55"/>
    </location>
</feature>